<dbReference type="PANTHER" id="PTHR35121">
    <property type="entry name" value="HOMEODOMAIN PROTEIN 8, PUTATIVE-RELATED"/>
    <property type="match status" value="1"/>
</dbReference>
<protein>
    <submittedName>
        <fullName evidence="1">Uncharacterized protein</fullName>
    </submittedName>
</protein>
<keyword evidence="3" id="KW-1185">Reference proteome</keyword>
<proteinExistence type="predicted"/>
<dbReference type="EMBL" id="JADFTS010000004">
    <property type="protein sequence ID" value="KAF9610171.1"/>
    <property type="molecule type" value="Genomic_DNA"/>
</dbReference>
<organism evidence="1 3">
    <name type="scientific">Coptis chinensis</name>
    <dbReference type="NCBI Taxonomy" id="261450"/>
    <lineage>
        <taxon>Eukaryota</taxon>
        <taxon>Viridiplantae</taxon>
        <taxon>Streptophyta</taxon>
        <taxon>Embryophyta</taxon>
        <taxon>Tracheophyta</taxon>
        <taxon>Spermatophyta</taxon>
        <taxon>Magnoliopsida</taxon>
        <taxon>Ranunculales</taxon>
        <taxon>Ranunculaceae</taxon>
        <taxon>Coptidoideae</taxon>
        <taxon>Coptis</taxon>
    </lineage>
</organism>
<name>A0A835I2M4_9MAGN</name>
<dbReference type="OrthoDB" id="1696465at2759"/>
<evidence type="ECO:0000313" key="3">
    <source>
        <dbReference type="Proteomes" id="UP000631114"/>
    </source>
</evidence>
<evidence type="ECO:0000313" key="2">
    <source>
        <dbReference type="EMBL" id="KAF9623763.1"/>
    </source>
</evidence>
<comment type="caution">
    <text evidence="1">The sequence shown here is derived from an EMBL/GenBank/DDBJ whole genome shotgun (WGS) entry which is preliminary data.</text>
</comment>
<dbReference type="Proteomes" id="UP000631114">
    <property type="component" value="Unassembled WGS sequence"/>
</dbReference>
<reference evidence="1 3" key="1">
    <citation type="submission" date="2020-10" db="EMBL/GenBank/DDBJ databases">
        <title>The Coptis chinensis genome and diversification of protoberbering-type alkaloids.</title>
        <authorList>
            <person name="Wang B."/>
            <person name="Shu S."/>
            <person name="Song C."/>
            <person name="Liu Y."/>
        </authorList>
    </citation>
    <scope>NUCLEOTIDE SEQUENCE [LARGE SCALE GENOMIC DNA]</scope>
    <source>
        <strain evidence="1">HL-2020</strain>
        <tissue evidence="1">Leaf</tissue>
    </source>
</reference>
<dbReference type="PANTHER" id="PTHR35121:SF4">
    <property type="entry name" value="SWIM-TYPE DOMAIN-CONTAINING PROTEIN"/>
    <property type="match status" value="1"/>
</dbReference>
<dbReference type="AlphaFoldDB" id="A0A835I2M4"/>
<sequence>MGSEVAKVLLQCVYEGCIPAYDGVKERRPYHRNCKCALHKAKDGKSNKCTHQNNNISYPVKTSWKECRLSSGANNQLQYHQYCISSPLHTPE</sequence>
<evidence type="ECO:0000313" key="1">
    <source>
        <dbReference type="EMBL" id="KAF9610171.1"/>
    </source>
</evidence>
<dbReference type="EMBL" id="JADFTS010000001">
    <property type="protein sequence ID" value="KAF9623763.1"/>
    <property type="molecule type" value="Genomic_DNA"/>
</dbReference>
<accession>A0A835I2M4</accession>
<gene>
    <name evidence="2" type="ORF">IFM89_005270</name>
    <name evidence="1" type="ORF">IFM89_020680</name>
</gene>